<organism evidence="1 2">
    <name type="scientific">Paraburkholderia aspalathi</name>
    <dbReference type="NCBI Taxonomy" id="1324617"/>
    <lineage>
        <taxon>Bacteria</taxon>
        <taxon>Pseudomonadati</taxon>
        <taxon>Pseudomonadota</taxon>
        <taxon>Betaproteobacteria</taxon>
        <taxon>Burkholderiales</taxon>
        <taxon>Burkholderiaceae</taxon>
        <taxon>Paraburkholderia</taxon>
    </lineage>
</organism>
<keyword evidence="2" id="KW-1185">Reference proteome</keyword>
<protein>
    <submittedName>
        <fullName evidence="1">Uncharacterized protein</fullName>
    </submittedName>
</protein>
<sequence>MVTNNAIVGNVSIDHQKVVVSNLGDTASLDRAAMDRDTLADSVAITHFHDGWLPSVFQVLVVFSNRGERIDCVVSANAGVPAYDNVRLKDGAFANLDVTAYTAVGTNANASPNDGTFFNNCGGVDDSRFVDHKCSLSGMSALDFSSN</sequence>
<comment type="caution">
    <text evidence="1">The sequence shown here is derived from an EMBL/GenBank/DDBJ whole genome shotgun (WGS) entry which is preliminary data.</text>
</comment>
<gene>
    <name evidence="1" type="ORF">R69658_01482</name>
</gene>
<reference evidence="1 2" key="1">
    <citation type="submission" date="2021-02" db="EMBL/GenBank/DDBJ databases">
        <authorList>
            <person name="Vanwijnsberghe S."/>
        </authorList>
    </citation>
    <scope>NUCLEOTIDE SEQUENCE [LARGE SCALE GENOMIC DNA]</scope>
    <source>
        <strain evidence="1 2">R-69658</strain>
    </source>
</reference>
<dbReference type="EMBL" id="CAJNAU010000009">
    <property type="protein sequence ID" value="CAE6723744.1"/>
    <property type="molecule type" value="Genomic_DNA"/>
</dbReference>
<name>A0ABN7L3L7_9BURK</name>
<accession>A0ABN7L3L7</accession>
<proteinExistence type="predicted"/>
<evidence type="ECO:0000313" key="2">
    <source>
        <dbReference type="Proteomes" id="UP000674425"/>
    </source>
</evidence>
<dbReference type="Proteomes" id="UP000674425">
    <property type="component" value="Unassembled WGS sequence"/>
</dbReference>
<evidence type="ECO:0000313" key="1">
    <source>
        <dbReference type="EMBL" id="CAE6723744.1"/>
    </source>
</evidence>